<comment type="caution">
    <text evidence="2">The sequence shown here is derived from an EMBL/GenBank/DDBJ whole genome shotgun (WGS) entry which is preliminary data.</text>
</comment>
<dbReference type="EMBL" id="DOYJ01000151">
    <property type="protein sequence ID" value="HCB75574.1"/>
    <property type="molecule type" value="Genomic_DNA"/>
</dbReference>
<keyword evidence="1" id="KW-1133">Transmembrane helix</keyword>
<sequence length="87" mass="8694">MSAGSAGVLVSNQISLIILPFLCGAAGIGIAATGAVVAAAVTALLLLESPDHGRALHRSDVRLFVTVRLVFSVLIAALPYAAGRGLA</sequence>
<feature type="transmembrane region" description="Helical" evidence="1">
    <location>
        <begin position="59"/>
        <end position="82"/>
    </location>
</feature>
<evidence type="ECO:0000313" key="3">
    <source>
        <dbReference type="Proteomes" id="UP000262699"/>
    </source>
</evidence>
<keyword evidence="1" id="KW-0472">Membrane</keyword>
<protein>
    <submittedName>
        <fullName evidence="2">Uncharacterized protein</fullName>
    </submittedName>
</protein>
<organism evidence="2 3">
    <name type="scientific">Sphingomonas bacterium</name>
    <dbReference type="NCBI Taxonomy" id="1895847"/>
    <lineage>
        <taxon>Bacteria</taxon>
        <taxon>Pseudomonadati</taxon>
        <taxon>Pseudomonadota</taxon>
        <taxon>Alphaproteobacteria</taxon>
        <taxon>Sphingomonadales</taxon>
        <taxon>Sphingomonadaceae</taxon>
        <taxon>Sphingomonas</taxon>
    </lineage>
</organism>
<gene>
    <name evidence="2" type="ORF">DEP91_05285</name>
</gene>
<dbReference type="Proteomes" id="UP000262699">
    <property type="component" value="Unassembled WGS sequence"/>
</dbReference>
<reference evidence="2 3" key="1">
    <citation type="journal article" date="2018" name="Nat. Biotechnol.">
        <title>A standardized bacterial taxonomy based on genome phylogeny substantially revises the tree of life.</title>
        <authorList>
            <person name="Parks D.H."/>
            <person name="Chuvochina M."/>
            <person name="Waite D.W."/>
            <person name="Rinke C."/>
            <person name="Skarshewski A."/>
            <person name="Chaumeil P.A."/>
            <person name="Hugenholtz P."/>
        </authorList>
    </citation>
    <scope>NUCLEOTIDE SEQUENCE [LARGE SCALE GENOMIC DNA]</scope>
    <source>
        <strain evidence="2">UBA9015</strain>
    </source>
</reference>
<proteinExistence type="predicted"/>
<keyword evidence="1" id="KW-0812">Transmembrane</keyword>
<dbReference type="AlphaFoldDB" id="A0A3D0WC75"/>
<accession>A0A3D0WC75</accession>
<feature type="transmembrane region" description="Helical" evidence="1">
    <location>
        <begin position="14"/>
        <end position="47"/>
    </location>
</feature>
<evidence type="ECO:0000313" key="2">
    <source>
        <dbReference type="EMBL" id="HCB75574.1"/>
    </source>
</evidence>
<evidence type="ECO:0000256" key="1">
    <source>
        <dbReference type="SAM" id="Phobius"/>
    </source>
</evidence>
<name>A0A3D0WC75_9SPHN</name>